<dbReference type="EMBL" id="CP025958">
    <property type="protein sequence ID" value="AWM39005.1"/>
    <property type="molecule type" value="Genomic_DNA"/>
</dbReference>
<evidence type="ECO:0000313" key="4">
    <source>
        <dbReference type="Proteomes" id="UP000245802"/>
    </source>
</evidence>
<gene>
    <name evidence="3" type="ORF">C1280_19790</name>
</gene>
<reference evidence="3 4" key="1">
    <citation type="submission" date="2018-01" db="EMBL/GenBank/DDBJ databases">
        <title>G. obscuriglobus.</title>
        <authorList>
            <person name="Franke J."/>
            <person name="Blomberg W."/>
            <person name="Selmecki A."/>
        </authorList>
    </citation>
    <scope>NUCLEOTIDE SEQUENCE [LARGE SCALE GENOMIC DNA]</scope>
    <source>
        <strain evidence="3 4">DSM 5831</strain>
    </source>
</reference>
<dbReference type="KEGG" id="gog:C1280_19790"/>
<dbReference type="PANTHER" id="PTHR34512">
    <property type="entry name" value="CELL SURFACE PROTEIN"/>
    <property type="match status" value="1"/>
</dbReference>
<dbReference type="OrthoDB" id="242119at2"/>
<evidence type="ECO:0000259" key="2">
    <source>
        <dbReference type="Pfam" id="PF13360"/>
    </source>
</evidence>
<dbReference type="InterPro" id="IPR011047">
    <property type="entry name" value="Quinoprotein_ADH-like_sf"/>
</dbReference>
<evidence type="ECO:0000256" key="1">
    <source>
        <dbReference type="SAM" id="SignalP"/>
    </source>
</evidence>
<dbReference type="SMART" id="SM00564">
    <property type="entry name" value="PQQ"/>
    <property type="match status" value="5"/>
</dbReference>
<dbReference type="Gene3D" id="2.130.10.10">
    <property type="entry name" value="YVTN repeat-like/Quinoprotein amine dehydrogenase"/>
    <property type="match status" value="3"/>
</dbReference>
<dbReference type="PANTHER" id="PTHR34512:SF30">
    <property type="entry name" value="OUTER MEMBRANE PROTEIN ASSEMBLY FACTOR BAMB"/>
    <property type="match status" value="1"/>
</dbReference>
<dbReference type="InterPro" id="IPR002372">
    <property type="entry name" value="PQQ_rpt_dom"/>
</dbReference>
<evidence type="ECO:0000313" key="3">
    <source>
        <dbReference type="EMBL" id="AWM39005.1"/>
    </source>
</evidence>
<dbReference type="Proteomes" id="UP000245802">
    <property type="component" value="Chromosome"/>
</dbReference>
<name>A0A2Z3H7Q3_9BACT</name>
<keyword evidence="1" id="KW-0732">Signal</keyword>
<feature type="domain" description="Pyrrolo-quinoline quinone repeat" evidence="2">
    <location>
        <begin position="368"/>
        <end position="493"/>
    </location>
</feature>
<sequence length="494" mass="53400">MMRAARAFLWVLITVPALAADWPMGGRGPDRNPVSPERNAPTDWQFPTERGKPRNIRWATRIEGGYYASGGPIVAGGFVWVGTTDRLSDPKNESLDNAVLACVRASDGKVVYRYVSPRRMFPADWPGQSLTGSPLVAGERLWFCTNRREVVCLDLAPLYSAKGEPRVVWKFDMVKELKVAPKAMMIPGPETHGSPAAYKNLLYVPTGNAVDADGKTVTAPDAPSLVCLEKDTGKVVWSDASPGKDMMCDHFASPLVVEVGGKAQVIHPQADGWVRSFDARTGKLIWKFDTNPKSAPLDFTGGAEASERNAVVATPVFANGRVFFATGRAPEWGAGPGRLFCIDPTKTGDVSPELGERPKPGQPNPNSAVVWTFTGGGWRETDRMHLSLSSVAVHDGLVLAADRHGSVHCLDEKTGKRYWSHNTRASVYGSPLVADGKVYVGSDAGEVHVLELAKVKKVIARHGCDKVIESSPVFAGGVLYVLTRGNLYAVAPKR</sequence>
<protein>
    <recommendedName>
        <fullName evidence="2">Pyrrolo-quinoline quinone repeat domain-containing protein</fullName>
    </recommendedName>
</protein>
<organism evidence="3 4">
    <name type="scientific">Gemmata obscuriglobus</name>
    <dbReference type="NCBI Taxonomy" id="114"/>
    <lineage>
        <taxon>Bacteria</taxon>
        <taxon>Pseudomonadati</taxon>
        <taxon>Planctomycetota</taxon>
        <taxon>Planctomycetia</taxon>
        <taxon>Gemmatales</taxon>
        <taxon>Gemmataceae</taxon>
        <taxon>Gemmata</taxon>
    </lineage>
</organism>
<accession>A0A2Z3H7Q3</accession>
<feature type="chain" id="PRO_5016354350" description="Pyrrolo-quinoline quinone repeat domain-containing protein" evidence="1">
    <location>
        <begin position="20"/>
        <end position="494"/>
    </location>
</feature>
<dbReference type="AlphaFoldDB" id="A0A2Z3H7Q3"/>
<dbReference type="InterPro" id="IPR015943">
    <property type="entry name" value="WD40/YVTN_repeat-like_dom_sf"/>
</dbReference>
<dbReference type="InterPro" id="IPR018391">
    <property type="entry name" value="PQQ_b-propeller_rpt"/>
</dbReference>
<keyword evidence="4" id="KW-1185">Reference proteome</keyword>
<dbReference type="SUPFAM" id="SSF50998">
    <property type="entry name" value="Quinoprotein alcohol dehydrogenase-like"/>
    <property type="match status" value="1"/>
</dbReference>
<proteinExistence type="predicted"/>
<feature type="domain" description="Pyrrolo-quinoline quinone repeat" evidence="2">
    <location>
        <begin position="129"/>
        <end position="349"/>
    </location>
</feature>
<feature type="signal peptide" evidence="1">
    <location>
        <begin position="1"/>
        <end position="19"/>
    </location>
</feature>
<dbReference type="Pfam" id="PF13360">
    <property type="entry name" value="PQQ_2"/>
    <property type="match status" value="2"/>
</dbReference>